<dbReference type="FunFam" id="3.40.720.10:FF:000008">
    <property type="entry name" value="Alkaline phosphatase"/>
    <property type="match status" value="1"/>
</dbReference>
<keyword evidence="18" id="KW-1185">Reference proteome</keyword>
<comment type="cofactor">
    <cofactor evidence="14">
        <name>Mg(2+)</name>
        <dbReference type="ChEBI" id="CHEBI:18420"/>
    </cofactor>
    <text evidence="14">Binds 1 Mg(2+) ion.</text>
</comment>
<comment type="cofactor">
    <cofactor evidence="14">
        <name>Zn(2+)</name>
        <dbReference type="ChEBI" id="CHEBI:29105"/>
    </cofactor>
    <text evidence="14">Binds 2 Zn(2+) ions.</text>
</comment>
<feature type="binding site" evidence="14">
    <location>
        <position position="362"/>
    </location>
    <ligand>
        <name>Zn(2+)</name>
        <dbReference type="ChEBI" id="CHEBI:29105"/>
        <label>2</label>
    </ligand>
</feature>
<dbReference type="PANTHER" id="PTHR11596">
    <property type="entry name" value="ALKALINE PHOSPHATASE"/>
    <property type="match status" value="1"/>
</dbReference>
<keyword evidence="9 14" id="KW-0460">Magnesium</keyword>
<gene>
    <name evidence="17" type="ORF">FF38_14111</name>
</gene>
<feature type="binding site" evidence="14">
    <location>
        <position position="400"/>
    </location>
    <ligand>
        <name>Zn(2+)</name>
        <dbReference type="ChEBI" id="CHEBI:29105"/>
        <label>2</label>
    </ligand>
</feature>
<evidence type="ECO:0000256" key="3">
    <source>
        <dbReference type="ARBA" id="ARBA00012647"/>
    </source>
</evidence>
<comment type="caution">
    <text evidence="17">The sequence shown here is derived from an EMBL/GenBank/DDBJ whole genome shotgun (WGS) entry which is preliminary data.</text>
</comment>
<keyword evidence="7" id="KW-0378">Hydrolase</keyword>
<keyword evidence="5" id="KW-0336">GPI-anchor</keyword>
<feature type="active site" description="Phosphoserine intermediate" evidence="13">
    <location>
        <position position="137"/>
    </location>
</feature>
<evidence type="ECO:0000313" key="17">
    <source>
        <dbReference type="EMBL" id="KNC28224.1"/>
    </source>
</evidence>
<evidence type="ECO:0000313" key="18">
    <source>
        <dbReference type="Proteomes" id="UP000037069"/>
    </source>
</evidence>
<evidence type="ECO:0000256" key="16">
    <source>
        <dbReference type="SAM" id="SignalP"/>
    </source>
</evidence>
<dbReference type="SUPFAM" id="SSF53649">
    <property type="entry name" value="Alkaline phosphatase-like"/>
    <property type="match status" value="1"/>
</dbReference>
<sequence>MFSKTNAVFVLTALLAVSCLTSALPRCDRDDEECKDRNMHPDLPPMPKKFQRALEGENSNDYWRNIAHDFINKQLNTAPNKNRAKNVIMFLGDGMGLTTIAAARNLLGGEEQNLSFNKFPHTGLAKTYSVDKIVPDSACTSTAYLSGVKAQEGTLGVNGNVDMGDCQAGADRSNWVYSIAKWAQDAGKGTGVLTTTRITHASPGGVYAHIAHRDWENDQEVNIDCGINSGVEDIAYQLIKGEVGSKLDIVMGGGKKHFIDSSLYKNGKRKDGLNLVEEYKKQSSKNLYIETRDELMSSDFFDYDRVFGLYQDDHMLYHLETNETTNQPTLEEMTRKAIEYLSRNENGYFIFIEGGRIDLAHHQNMARIALDETVEFSKAIAAAKEMTNEEETLIVVTADHSHAFSYNGYPYRGKDVFDRTPGTADDGIPYMTLSYANGPSYEKSFDTEKGHRIDPTTVINGDKYDQFPSTLPFVDETHGGDDVAVYANGPWSHLFSGVYEQNTIPHIMGYASCLGNGLKMCNTN</sequence>
<dbReference type="STRING" id="7375.A0A0L0C9U9"/>
<dbReference type="Pfam" id="PF00245">
    <property type="entry name" value="Alk_phosphatase"/>
    <property type="match status" value="1"/>
</dbReference>
<dbReference type="GO" id="GO:0046872">
    <property type="term" value="F:metal ion binding"/>
    <property type="evidence" value="ECO:0007669"/>
    <property type="project" value="UniProtKB-KW"/>
</dbReference>
<dbReference type="OrthoDB" id="5818554at2759"/>
<feature type="binding site" evidence="14">
    <location>
        <position position="353"/>
    </location>
    <ligand>
        <name>Zn(2+)</name>
        <dbReference type="ChEBI" id="CHEBI:29105"/>
        <label>1</label>
    </ligand>
</feature>
<feature type="binding site" evidence="14">
    <location>
        <position position="93"/>
    </location>
    <ligand>
        <name>Zn(2+)</name>
        <dbReference type="ChEBI" id="CHEBI:29105"/>
        <label>2</label>
    </ligand>
</feature>
<keyword evidence="4" id="KW-1003">Cell membrane</keyword>
<dbReference type="GO" id="GO:0004035">
    <property type="term" value="F:alkaline phosphatase activity"/>
    <property type="evidence" value="ECO:0007669"/>
    <property type="project" value="UniProtKB-EC"/>
</dbReference>
<proteinExistence type="inferred from homology"/>
<dbReference type="InterPro" id="IPR017850">
    <property type="entry name" value="Alkaline_phosphatase_core_sf"/>
</dbReference>
<dbReference type="InterPro" id="IPR001952">
    <property type="entry name" value="Alkaline_phosphatase"/>
</dbReference>
<keyword evidence="11" id="KW-0325">Glycoprotein</keyword>
<keyword evidence="8 14" id="KW-0862">Zinc</keyword>
<accession>A0A0L0C9U9</accession>
<reference evidence="17 18" key="1">
    <citation type="journal article" date="2015" name="Nat. Commun.">
        <title>Lucilia cuprina genome unlocks parasitic fly biology to underpin future interventions.</title>
        <authorList>
            <person name="Anstead C.A."/>
            <person name="Korhonen P.K."/>
            <person name="Young N.D."/>
            <person name="Hall R.S."/>
            <person name="Jex A.R."/>
            <person name="Murali S.C."/>
            <person name="Hughes D.S."/>
            <person name="Lee S.F."/>
            <person name="Perry T."/>
            <person name="Stroehlein A.J."/>
            <person name="Ansell B.R."/>
            <person name="Breugelmans B."/>
            <person name="Hofmann A."/>
            <person name="Qu J."/>
            <person name="Dugan S."/>
            <person name="Lee S.L."/>
            <person name="Chao H."/>
            <person name="Dinh H."/>
            <person name="Han Y."/>
            <person name="Doddapaneni H.V."/>
            <person name="Worley K.C."/>
            <person name="Muzny D.M."/>
            <person name="Ioannidis P."/>
            <person name="Waterhouse R.M."/>
            <person name="Zdobnov E.M."/>
            <person name="James P.J."/>
            <person name="Bagnall N.H."/>
            <person name="Kotze A.C."/>
            <person name="Gibbs R.A."/>
            <person name="Richards S."/>
            <person name="Batterham P."/>
            <person name="Gasser R.B."/>
        </authorList>
    </citation>
    <scope>NUCLEOTIDE SEQUENCE [LARGE SCALE GENOMIC DNA]</scope>
    <source>
        <strain evidence="17 18">LS</strain>
        <tissue evidence="17">Full body</tissue>
    </source>
</reference>
<evidence type="ECO:0000256" key="14">
    <source>
        <dbReference type="PIRSR" id="PIRSR601952-2"/>
    </source>
</evidence>
<evidence type="ECO:0000256" key="6">
    <source>
        <dbReference type="ARBA" id="ARBA00022723"/>
    </source>
</evidence>
<evidence type="ECO:0000256" key="5">
    <source>
        <dbReference type="ARBA" id="ARBA00022622"/>
    </source>
</evidence>
<organism evidence="17 18">
    <name type="scientific">Lucilia cuprina</name>
    <name type="common">Green bottle fly</name>
    <name type="synonym">Australian sheep blowfly</name>
    <dbReference type="NCBI Taxonomy" id="7375"/>
    <lineage>
        <taxon>Eukaryota</taxon>
        <taxon>Metazoa</taxon>
        <taxon>Ecdysozoa</taxon>
        <taxon>Arthropoda</taxon>
        <taxon>Hexapoda</taxon>
        <taxon>Insecta</taxon>
        <taxon>Pterygota</taxon>
        <taxon>Neoptera</taxon>
        <taxon>Endopterygota</taxon>
        <taxon>Diptera</taxon>
        <taxon>Brachycera</taxon>
        <taxon>Muscomorpha</taxon>
        <taxon>Oestroidea</taxon>
        <taxon>Calliphoridae</taxon>
        <taxon>Luciliinae</taxon>
        <taxon>Lucilia</taxon>
    </lineage>
</organism>
<keyword evidence="12" id="KW-0449">Lipoprotein</keyword>
<feature type="binding site" evidence="14">
    <location>
        <position position="399"/>
    </location>
    <ligand>
        <name>Zn(2+)</name>
        <dbReference type="ChEBI" id="CHEBI:29105"/>
        <label>2</label>
    </ligand>
</feature>
<dbReference type="AlphaFoldDB" id="A0A0L0C9U9"/>
<evidence type="ECO:0000256" key="15">
    <source>
        <dbReference type="RuleBase" id="RU003946"/>
    </source>
</evidence>
<evidence type="ECO:0000256" key="11">
    <source>
        <dbReference type="ARBA" id="ARBA00023180"/>
    </source>
</evidence>
<feature type="chain" id="PRO_5005535756" description="alkaline phosphatase" evidence="16">
    <location>
        <begin position="24"/>
        <end position="524"/>
    </location>
</feature>
<dbReference type="Proteomes" id="UP000037069">
    <property type="component" value="Unassembled WGS sequence"/>
</dbReference>
<comment type="similarity">
    <text evidence="2 15">Belongs to the alkaline phosphatase family.</text>
</comment>
<evidence type="ECO:0000256" key="10">
    <source>
        <dbReference type="ARBA" id="ARBA00023136"/>
    </source>
</evidence>
<evidence type="ECO:0000256" key="1">
    <source>
        <dbReference type="ARBA" id="ARBA00004609"/>
    </source>
</evidence>
<evidence type="ECO:0000256" key="2">
    <source>
        <dbReference type="ARBA" id="ARBA00005984"/>
    </source>
</evidence>
<feature type="signal peptide" evidence="16">
    <location>
        <begin position="1"/>
        <end position="23"/>
    </location>
</feature>
<comment type="subcellular location">
    <subcellularLocation>
        <location evidence="1">Cell membrane</location>
        <topology evidence="1">Lipid-anchor</topology>
        <topology evidence="1">GPI-anchor</topology>
    </subcellularLocation>
</comment>
<dbReference type="PANTHER" id="PTHR11596:SF85">
    <property type="entry name" value="ALKALINE PHOSPHATASE-RELATED"/>
    <property type="match status" value="1"/>
</dbReference>
<evidence type="ECO:0000256" key="8">
    <source>
        <dbReference type="ARBA" id="ARBA00022833"/>
    </source>
</evidence>
<dbReference type="EC" id="3.1.3.1" evidence="3"/>
<dbReference type="OMA" id="GSADTEY"/>
<evidence type="ECO:0000256" key="12">
    <source>
        <dbReference type="ARBA" id="ARBA00023288"/>
    </source>
</evidence>
<dbReference type="PROSITE" id="PS51257">
    <property type="entry name" value="PROKAR_LIPOPROTEIN"/>
    <property type="match status" value="1"/>
</dbReference>
<dbReference type="PRINTS" id="PR00113">
    <property type="entry name" value="ALKPHPHTASE"/>
</dbReference>
<dbReference type="SMART" id="SM00098">
    <property type="entry name" value="alkPPc"/>
    <property type="match status" value="1"/>
</dbReference>
<dbReference type="GO" id="GO:0005886">
    <property type="term" value="C:plasma membrane"/>
    <property type="evidence" value="ECO:0007669"/>
    <property type="project" value="UniProtKB-SubCell"/>
</dbReference>
<evidence type="ECO:0000256" key="9">
    <source>
        <dbReference type="ARBA" id="ARBA00022842"/>
    </source>
</evidence>
<feature type="binding site" evidence="14">
    <location>
        <position position="358"/>
    </location>
    <ligand>
        <name>Zn(2+)</name>
        <dbReference type="ChEBI" id="CHEBI:29105"/>
        <label>2</label>
    </ligand>
</feature>
<name>A0A0L0C9U9_LUCCU</name>
<feature type="binding site" evidence="14">
    <location>
        <position position="93"/>
    </location>
    <ligand>
        <name>Mg(2+)</name>
        <dbReference type="ChEBI" id="CHEBI:18420"/>
    </ligand>
</feature>
<feature type="binding site" evidence="14">
    <location>
        <position position="202"/>
    </location>
    <ligand>
        <name>Mg(2+)</name>
        <dbReference type="ChEBI" id="CHEBI:18420"/>
    </ligand>
</feature>
<dbReference type="CDD" id="cd16012">
    <property type="entry name" value="ALP"/>
    <property type="match status" value="1"/>
</dbReference>
<feature type="binding site" evidence="14">
    <location>
        <position position="200"/>
    </location>
    <ligand>
        <name>Mg(2+)</name>
        <dbReference type="ChEBI" id="CHEBI:18420"/>
    </ligand>
</feature>
<evidence type="ECO:0000256" key="13">
    <source>
        <dbReference type="PIRSR" id="PIRSR601952-1"/>
    </source>
</evidence>
<keyword evidence="10" id="KW-0472">Membrane</keyword>
<protein>
    <recommendedName>
        <fullName evidence="3">alkaline phosphatase</fullName>
        <ecNumber evidence="3">3.1.3.1</ecNumber>
    </recommendedName>
</protein>
<evidence type="ECO:0000256" key="4">
    <source>
        <dbReference type="ARBA" id="ARBA00022475"/>
    </source>
</evidence>
<dbReference type="Gene3D" id="3.40.720.10">
    <property type="entry name" value="Alkaline Phosphatase, subunit A"/>
    <property type="match status" value="1"/>
</dbReference>
<keyword evidence="6 14" id="KW-0479">Metal-binding</keyword>
<keyword evidence="16" id="KW-0732">Signal</keyword>
<evidence type="ECO:0000256" key="7">
    <source>
        <dbReference type="ARBA" id="ARBA00022801"/>
    </source>
</evidence>
<dbReference type="GO" id="GO:0098552">
    <property type="term" value="C:side of membrane"/>
    <property type="evidence" value="ECO:0007669"/>
    <property type="project" value="UniProtKB-KW"/>
</dbReference>
<dbReference type="EMBL" id="JRES01000809">
    <property type="protein sequence ID" value="KNC28224.1"/>
    <property type="molecule type" value="Genomic_DNA"/>
</dbReference>
<feature type="binding site" evidence="14">
    <location>
        <position position="478"/>
    </location>
    <ligand>
        <name>Zn(2+)</name>
        <dbReference type="ChEBI" id="CHEBI:29105"/>
        <label>2</label>
    </ligand>
</feature>